<dbReference type="OrthoDB" id="2557983at2"/>
<dbReference type="Gene3D" id="1.25.40.10">
    <property type="entry name" value="Tetratricopeptide repeat domain"/>
    <property type="match status" value="1"/>
</dbReference>
<gene>
    <name evidence="1" type="ORF">KDAU_39040</name>
</gene>
<dbReference type="Pfam" id="PF13424">
    <property type="entry name" value="TPR_12"/>
    <property type="match status" value="1"/>
</dbReference>
<evidence type="ECO:0008006" key="3">
    <source>
        <dbReference type="Google" id="ProtNLM"/>
    </source>
</evidence>
<dbReference type="RefSeq" id="WP_126597509.1">
    <property type="nucleotide sequence ID" value="NZ_BIFQ01000001.1"/>
</dbReference>
<dbReference type="Proteomes" id="UP000287224">
    <property type="component" value="Unassembled WGS sequence"/>
</dbReference>
<accession>A0A401ZIA2</accession>
<reference evidence="2" key="1">
    <citation type="submission" date="2018-12" db="EMBL/GenBank/DDBJ databases">
        <title>Tengunoibacter tsumagoiensis gen. nov., sp. nov., Dictyobacter kobayashii sp. nov., D. alpinus sp. nov., and D. joshuensis sp. nov. and description of Dictyobacteraceae fam. nov. within the order Ktedonobacterales isolated from Tengu-no-mugimeshi.</title>
        <authorList>
            <person name="Wang C.M."/>
            <person name="Zheng Y."/>
            <person name="Sakai Y."/>
            <person name="Toyoda A."/>
            <person name="Minakuchi Y."/>
            <person name="Abe K."/>
            <person name="Yokota A."/>
            <person name="Yabe S."/>
        </authorList>
    </citation>
    <scope>NUCLEOTIDE SEQUENCE [LARGE SCALE GENOMIC DNA]</scope>
    <source>
        <strain evidence="2">S-27</strain>
    </source>
</reference>
<organism evidence="1 2">
    <name type="scientific">Dictyobacter aurantiacus</name>
    <dbReference type="NCBI Taxonomy" id="1936993"/>
    <lineage>
        <taxon>Bacteria</taxon>
        <taxon>Bacillati</taxon>
        <taxon>Chloroflexota</taxon>
        <taxon>Ktedonobacteria</taxon>
        <taxon>Ktedonobacterales</taxon>
        <taxon>Dictyobacteraceae</taxon>
        <taxon>Dictyobacter</taxon>
    </lineage>
</organism>
<protein>
    <recommendedName>
        <fullName evidence="3">MalT-like TPR region domain-containing protein</fullName>
    </recommendedName>
</protein>
<comment type="caution">
    <text evidence="1">The sequence shown here is derived from an EMBL/GenBank/DDBJ whole genome shotgun (WGS) entry which is preliminary data.</text>
</comment>
<dbReference type="PANTHER" id="PTHR10098">
    <property type="entry name" value="RAPSYN-RELATED"/>
    <property type="match status" value="1"/>
</dbReference>
<name>A0A401ZIA2_9CHLR</name>
<evidence type="ECO:0000313" key="1">
    <source>
        <dbReference type="EMBL" id="GCE06575.1"/>
    </source>
</evidence>
<sequence length="299" mass="33320">MQPSVFTNDELSVYYTTAIDALCKVARLSFFLGRIGDALHVLGTSLHLIEGGEVAQKDRLKLLLLYGTVLTVDHLLHGGETDLMFSTLLQAQQIAESTQDQQGRANALSLLGQAHCYATTVAIRKSGAVPFGTQDQGKYEEALAYQQQALDLQEALHDTRGISESHFYIGVVYQFWQQNEVAREHFTRAIQIAEEVGYVLEQAEPHRHLTFDALFKGDLEAALTYAKLALSFREAGGFRPYQPLDHLTLWDIYQKIGDMNKAQFHLQQASTLAEEMGLSTFVSSLINSTNHQGVQKENA</sequence>
<evidence type="ECO:0000313" key="2">
    <source>
        <dbReference type="Proteomes" id="UP000287224"/>
    </source>
</evidence>
<keyword evidence="2" id="KW-1185">Reference proteome</keyword>
<dbReference type="EMBL" id="BIFQ01000001">
    <property type="protein sequence ID" value="GCE06575.1"/>
    <property type="molecule type" value="Genomic_DNA"/>
</dbReference>
<proteinExistence type="predicted"/>
<dbReference type="AlphaFoldDB" id="A0A401ZIA2"/>
<dbReference type="InterPro" id="IPR011990">
    <property type="entry name" value="TPR-like_helical_dom_sf"/>
</dbReference>
<dbReference type="SUPFAM" id="SSF48452">
    <property type="entry name" value="TPR-like"/>
    <property type="match status" value="1"/>
</dbReference>